<evidence type="ECO:0008006" key="3">
    <source>
        <dbReference type="Google" id="ProtNLM"/>
    </source>
</evidence>
<dbReference type="OrthoDB" id="4207519at2759"/>
<reference evidence="2" key="1">
    <citation type="journal article" date="2015" name="Genome Announc.">
        <title>Genome sequence of the AIDS-associated pathogen Penicillium marneffei (ATCC18224) and its near taxonomic relative Talaromyces stipitatus (ATCC10500).</title>
        <authorList>
            <person name="Nierman W.C."/>
            <person name="Fedorova-Abrams N.D."/>
            <person name="Andrianopoulos A."/>
        </authorList>
    </citation>
    <scope>NUCLEOTIDE SEQUENCE [LARGE SCALE GENOMIC DNA]</scope>
    <source>
        <strain evidence="2">ATCC 10500 / CBS 375.48 / QM 6759 / NRRL 1006</strain>
    </source>
</reference>
<gene>
    <name evidence="1" type="ORF">TSTA_008460</name>
</gene>
<dbReference type="RefSeq" id="XP_002488731.1">
    <property type="nucleotide sequence ID" value="XM_002488686.1"/>
</dbReference>
<evidence type="ECO:0000313" key="2">
    <source>
        <dbReference type="Proteomes" id="UP000001745"/>
    </source>
</evidence>
<dbReference type="InParanoid" id="B8MV94"/>
<keyword evidence="2" id="KW-1185">Reference proteome</keyword>
<dbReference type="PhylomeDB" id="B8MV94"/>
<dbReference type="AlphaFoldDB" id="B8MV94"/>
<protein>
    <recommendedName>
        <fullName evidence="3">HTH psq-type domain-containing protein</fullName>
    </recommendedName>
</protein>
<dbReference type="Proteomes" id="UP000001745">
    <property type="component" value="Unassembled WGS sequence"/>
</dbReference>
<evidence type="ECO:0000313" key="1">
    <source>
        <dbReference type="EMBL" id="EED11550.1"/>
    </source>
</evidence>
<proteinExistence type="predicted"/>
<dbReference type="VEuPathDB" id="FungiDB:TSTA_008460"/>
<sequence length="120" mass="14461">MRKFLQNYHNRGKDSITISDLKNGRISNICEAARIYAIPRIALRDRLKRVQYQHLDKRGLPPRYSLEQERGNQQVGEKWVYNLIQRRPEIKSRFLRKYKYERAIITYIDSSVIWKILKPA</sequence>
<organism evidence="1 2">
    <name type="scientific">Talaromyces stipitatus (strain ATCC 10500 / CBS 375.48 / QM 6759 / NRRL 1006)</name>
    <name type="common">Penicillium stipitatum</name>
    <dbReference type="NCBI Taxonomy" id="441959"/>
    <lineage>
        <taxon>Eukaryota</taxon>
        <taxon>Fungi</taxon>
        <taxon>Dikarya</taxon>
        <taxon>Ascomycota</taxon>
        <taxon>Pezizomycotina</taxon>
        <taxon>Eurotiomycetes</taxon>
        <taxon>Eurotiomycetidae</taxon>
        <taxon>Eurotiales</taxon>
        <taxon>Trichocomaceae</taxon>
        <taxon>Talaromyces</taxon>
        <taxon>Talaromyces sect. Talaromyces</taxon>
    </lineage>
</organism>
<dbReference type="GeneID" id="8108580"/>
<dbReference type="EMBL" id="EQ962662">
    <property type="protein sequence ID" value="EED11550.1"/>
    <property type="molecule type" value="Genomic_DNA"/>
</dbReference>
<dbReference type="HOGENOM" id="CLU_2051234_0_0_1"/>
<accession>B8MV94</accession>
<name>B8MV94_TALSN</name>